<feature type="compositionally biased region" description="Polar residues" evidence="1">
    <location>
        <begin position="114"/>
        <end position="123"/>
    </location>
</feature>
<feature type="compositionally biased region" description="Basic residues" evidence="1">
    <location>
        <begin position="198"/>
        <end position="211"/>
    </location>
</feature>
<dbReference type="InterPro" id="IPR013860">
    <property type="entry name" value="AreA_GATA"/>
</dbReference>
<dbReference type="Pfam" id="PF08550">
    <property type="entry name" value="GATA_AreA"/>
    <property type="match status" value="1"/>
</dbReference>
<evidence type="ECO:0000259" key="2">
    <source>
        <dbReference type="Pfam" id="PF08550"/>
    </source>
</evidence>
<feature type="compositionally biased region" description="Low complexity" evidence="1">
    <location>
        <begin position="380"/>
        <end position="394"/>
    </location>
</feature>
<feature type="region of interest" description="Disordered" evidence="1">
    <location>
        <begin position="526"/>
        <end position="601"/>
    </location>
</feature>
<dbReference type="RefSeq" id="XP_070887494.1">
    <property type="nucleotide sequence ID" value="XM_071034990.1"/>
</dbReference>
<dbReference type="Proteomes" id="UP001610432">
    <property type="component" value="Unassembled WGS sequence"/>
</dbReference>
<keyword evidence="4" id="KW-1185">Reference proteome</keyword>
<comment type="caution">
    <text evidence="3">The sequence shown here is derived from an EMBL/GenBank/DDBJ whole genome shotgun (WGS) entry which is preliminary data.</text>
</comment>
<evidence type="ECO:0000313" key="3">
    <source>
        <dbReference type="EMBL" id="KAL2868515.1"/>
    </source>
</evidence>
<organism evidence="3 4">
    <name type="scientific">Aspergillus lucknowensis</name>
    <dbReference type="NCBI Taxonomy" id="176173"/>
    <lineage>
        <taxon>Eukaryota</taxon>
        <taxon>Fungi</taxon>
        <taxon>Dikarya</taxon>
        <taxon>Ascomycota</taxon>
        <taxon>Pezizomycotina</taxon>
        <taxon>Eurotiomycetes</taxon>
        <taxon>Eurotiomycetidae</taxon>
        <taxon>Eurotiales</taxon>
        <taxon>Aspergillaceae</taxon>
        <taxon>Aspergillus</taxon>
        <taxon>Aspergillus subgen. Nidulantes</taxon>
    </lineage>
</organism>
<gene>
    <name evidence="3" type="ORF">BJX67DRAFT_42760</name>
</gene>
<feature type="compositionally biased region" description="Polar residues" evidence="1">
    <location>
        <begin position="134"/>
        <end position="144"/>
    </location>
</feature>
<proteinExistence type="predicted"/>
<feature type="domain" description="Nitrogen regulatory protein areA GATA-like" evidence="2">
    <location>
        <begin position="41"/>
        <end position="69"/>
    </location>
</feature>
<feature type="compositionally biased region" description="Basic and acidic residues" evidence="1">
    <location>
        <begin position="552"/>
        <end position="562"/>
    </location>
</feature>
<sequence length="601" mass="65085">MSTSKLVTMESLPTGLVSTSSKVSAELGNIDAVDIRDVVLLWKAYSTRPSAHDGDTGHRLQNLFWRIWSSERLSTSLTGSALARLFLQISEPRSLAPAKEYAPPLPSLKRQKHPSGQSSSGSTGRPPLQPILKKSNSSSHGETQKTARLLLTDVGGQSVTRKPSNPPTPVPPSRPVTFGEPSTRPSQKKTFVVASKAKGSKRRPVLIRRKSSQQSSVCSTRAPSPEPAQPPPATMDPTPARQEKKLYYEPPEFLPRDELLHKTYKVPSSNPDPSYYLFPDEQTELPPEFLSDLKEILHRDTPLGPLRPRSEKPVVGFFSMMACRSFDVRHLSEENYAKPSPYKLVDKDFRARFAEQKRLAEEYYQYQMAMAASASASASLGASGSASATGAAPGSAPPNTGPGDSFGTEPATTTTATATATATTVETAATTVSTPRSVLGDDPQSQSQSQGAATAATTTAPSSVATSIGNNSQGLLGTEAFSLVDHPPVGAAGVGGTPVFLQMSSAFSVPRGPGGLNLMIEERRRQRELDPDSDDDEDEVNIFLSRTQGRKQNRDEAQKQNEVEDEDVNEMHEMNNVNQGNQEYLGYQENQDKDQDKNEES</sequence>
<protein>
    <recommendedName>
        <fullName evidence="2">Nitrogen regulatory protein areA GATA-like domain-containing protein</fullName>
    </recommendedName>
</protein>
<feature type="compositionally biased region" description="Low complexity" evidence="1">
    <location>
        <begin position="401"/>
        <end position="435"/>
    </location>
</feature>
<feature type="compositionally biased region" description="Pro residues" evidence="1">
    <location>
        <begin position="164"/>
        <end position="174"/>
    </location>
</feature>
<feature type="compositionally biased region" description="Pro residues" evidence="1">
    <location>
        <begin position="224"/>
        <end position="234"/>
    </location>
</feature>
<feature type="compositionally biased region" description="Acidic residues" evidence="1">
    <location>
        <begin position="531"/>
        <end position="540"/>
    </location>
</feature>
<dbReference type="GeneID" id="98150062"/>
<feature type="region of interest" description="Disordered" evidence="1">
    <location>
        <begin position="156"/>
        <end position="252"/>
    </location>
</feature>
<evidence type="ECO:0000256" key="1">
    <source>
        <dbReference type="SAM" id="MobiDB-lite"/>
    </source>
</evidence>
<feature type="region of interest" description="Disordered" evidence="1">
    <location>
        <begin position="98"/>
        <end position="144"/>
    </location>
</feature>
<dbReference type="EMBL" id="JBFXLQ010000013">
    <property type="protein sequence ID" value="KAL2868515.1"/>
    <property type="molecule type" value="Genomic_DNA"/>
</dbReference>
<evidence type="ECO:0000313" key="4">
    <source>
        <dbReference type="Proteomes" id="UP001610432"/>
    </source>
</evidence>
<feature type="region of interest" description="Disordered" evidence="1">
    <location>
        <begin position="380"/>
        <end position="466"/>
    </location>
</feature>
<accession>A0ABR4LVL0</accession>
<reference evidence="3 4" key="1">
    <citation type="submission" date="2024-07" db="EMBL/GenBank/DDBJ databases">
        <title>Section-level genome sequencing and comparative genomics of Aspergillus sections Usti and Cavernicolus.</title>
        <authorList>
            <consortium name="Lawrence Berkeley National Laboratory"/>
            <person name="Nybo J.L."/>
            <person name="Vesth T.C."/>
            <person name="Theobald S."/>
            <person name="Frisvad J.C."/>
            <person name="Larsen T.O."/>
            <person name="Kjaerboelling I."/>
            <person name="Rothschild-Mancinelli K."/>
            <person name="Lyhne E.K."/>
            <person name="Kogle M.E."/>
            <person name="Barry K."/>
            <person name="Clum A."/>
            <person name="Na H."/>
            <person name="Ledsgaard L."/>
            <person name="Lin J."/>
            <person name="Lipzen A."/>
            <person name="Kuo A."/>
            <person name="Riley R."/>
            <person name="Mondo S."/>
            <person name="Labutti K."/>
            <person name="Haridas S."/>
            <person name="Pangalinan J."/>
            <person name="Salamov A.A."/>
            <person name="Simmons B.A."/>
            <person name="Magnuson J.K."/>
            <person name="Chen J."/>
            <person name="Drula E."/>
            <person name="Henrissat B."/>
            <person name="Wiebenga A."/>
            <person name="Lubbers R.J."/>
            <person name="Gomes A.C."/>
            <person name="Macurrencykelacurrency M.R."/>
            <person name="Stajich J."/>
            <person name="Grigoriev I.V."/>
            <person name="Mortensen U.H."/>
            <person name="De Vries R.P."/>
            <person name="Baker S.E."/>
            <person name="Andersen M.R."/>
        </authorList>
    </citation>
    <scope>NUCLEOTIDE SEQUENCE [LARGE SCALE GENOMIC DNA]</scope>
    <source>
        <strain evidence="3 4">CBS 449.75</strain>
    </source>
</reference>
<name>A0ABR4LVL0_9EURO</name>
<feature type="compositionally biased region" description="Basic and acidic residues" evidence="1">
    <location>
        <begin position="590"/>
        <end position="601"/>
    </location>
</feature>
<feature type="compositionally biased region" description="Low complexity" evidence="1">
    <location>
        <begin position="444"/>
        <end position="466"/>
    </location>
</feature>